<dbReference type="GO" id="GO:0003824">
    <property type="term" value="F:catalytic activity"/>
    <property type="evidence" value="ECO:0007669"/>
    <property type="project" value="InterPro"/>
</dbReference>
<dbReference type="KEGG" id="fho:H9Q81_03795"/>
<evidence type="ECO:0000256" key="4">
    <source>
        <dbReference type="ARBA" id="ARBA00023004"/>
    </source>
</evidence>
<evidence type="ECO:0000256" key="3">
    <source>
        <dbReference type="ARBA" id="ARBA00022723"/>
    </source>
</evidence>
<evidence type="ECO:0000256" key="1">
    <source>
        <dbReference type="ARBA" id="ARBA00001966"/>
    </source>
</evidence>
<evidence type="ECO:0000256" key="5">
    <source>
        <dbReference type="ARBA" id="ARBA00023014"/>
    </source>
</evidence>
<gene>
    <name evidence="7" type="ORF">H9Q81_03795</name>
</gene>
<dbReference type="GO" id="GO:0051536">
    <property type="term" value="F:iron-sulfur cluster binding"/>
    <property type="evidence" value="ECO:0007669"/>
    <property type="project" value="UniProtKB-KW"/>
</dbReference>
<comment type="cofactor">
    <cofactor evidence="1">
        <name>[4Fe-4S] cluster</name>
        <dbReference type="ChEBI" id="CHEBI:49883"/>
    </cofactor>
</comment>
<keyword evidence="8" id="KW-1185">Reference proteome</keyword>
<sequence>MTRNPFIYSEPLYRPPSEAYSLIIQATYGCSHNKCSFCTMYKTKKYVVKPIDEIKNDIDAFRIHLSYVKRIFIADGDAFSMPTDMLIEMLGYIKKKFPECERISIYASPKSVLEKTDEELNLIKSAGLELVYLGIESGDSKTLKSIRKEIDSDGMIEVCKRLKNAKFTLSVTLIAGINGQNSWREHAVNSGKLISQIEPDYLGILTLIISPGCELYNKLRVGEFIEATSKDILNEIKVIIENIDVKKPLIFRANHASNYLNLSGTFPEDKRFLLDEINLALKTADGFEKKYRRL</sequence>
<dbReference type="Gene3D" id="3.20.20.70">
    <property type="entry name" value="Aldolase class I"/>
    <property type="match status" value="1"/>
</dbReference>
<keyword evidence="3" id="KW-0479">Metal-binding</keyword>
<dbReference type="InterPro" id="IPR007197">
    <property type="entry name" value="rSAM"/>
</dbReference>
<accession>A0A7G9GYT3</accession>
<protein>
    <submittedName>
        <fullName evidence="7">Radical SAM protein</fullName>
    </submittedName>
</protein>
<dbReference type="EMBL" id="CP060637">
    <property type="protein sequence ID" value="QNM15965.1"/>
    <property type="molecule type" value="Genomic_DNA"/>
</dbReference>
<dbReference type="AlphaFoldDB" id="A0A7G9GYT3"/>
<dbReference type="Pfam" id="PF04055">
    <property type="entry name" value="Radical_SAM"/>
    <property type="match status" value="1"/>
</dbReference>
<dbReference type="InterPro" id="IPR058240">
    <property type="entry name" value="rSAM_sf"/>
</dbReference>
<keyword evidence="2" id="KW-0949">S-adenosyl-L-methionine</keyword>
<name>A0A7G9GYT3_9FUSO</name>
<dbReference type="PANTHER" id="PTHR43409">
    <property type="entry name" value="ANAEROBIC MAGNESIUM-PROTOPORPHYRIN IX MONOMETHYL ESTER CYCLASE-RELATED"/>
    <property type="match status" value="1"/>
</dbReference>
<dbReference type="SFLD" id="SFLDG01082">
    <property type="entry name" value="B12-binding_domain_containing"/>
    <property type="match status" value="1"/>
</dbReference>
<dbReference type="SUPFAM" id="SSF102114">
    <property type="entry name" value="Radical SAM enzymes"/>
    <property type="match status" value="1"/>
</dbReference>
<keyword evidence="4" id="KW-0408">Iron</keyword>
<evidence type="ECO:0000259" key="6">
    <source>
        <dbReference type="PROSITE" id="PS51918"/>
    </source>
</evidence>
<dbReference type="PROSITE" id="PS51918">
    <property type="entry name" value="RADICAL_SAM"/>
    <property type="match status" value="1"/>
</dbReference>
<dbReference type="CDD" id="cd01335">
    <property type="entry name" value="Radical_SAM"/>
    <property type="match status" value="1"/>
</dbReference>
<keyword evidence="5" id="KW-0411">Iron-sulfur</keyword>
<dbReference type="GO" id="GO:0046872">
    <property type="term" value="F:metal ion binding"/>
    <property type="evidence" value="ECO:0007669"/>
    <property type="project" value="UniProtKB-KW"/>
</dbReference>
<dbReference type="InterPro" id="IPR006638">
    <property type="entry name" value="Elp3/MiaA/NifB-like_rSAM"/>
</dbReference>
<evidence type="ECO:0000313" key="8">
    <source>
        <dbReference type="Proteomes" id="UP000515913"/>
    </source>
</evidence>
<dbReference type="SFLD" id="SFLDG01095">
    <property type="entry name" value="Uncharacterised_Radical_SAM_Su"/>
    <property type="match status" value="1"/>
</dbReference>
<organism evidence="7 8">
    <name type="scientific">Fusobacterium hominis</name>
    <dbReference type="NCBI Taxonomy" id="2764326"/>
    <lineage>
        <taxon>Bacteria</taxon>
        <taxon>Fusobacteriati</taxon>
        <taxon>Fusobacteriota</taxon>
        <taxon>Fusobacteriia</taxon>
        <taxon>Fusobacteriales</taxon>
        <taxon>Fusobacteriaceae</taxon>
        <taxon>Fusobacterium</taxon>
    </lineage>
</organism>
<dbReference type="Proteomes" id="UP000515913">
    <property type="component" value="Chromosome"/>
</dbReference>
<dbReference type="InterPro" id="IPR013785">
    <property type="entry name" value="Aldolase_TIM"/>
</dbReference>
<evidence type="ECO:0000313" key="7">
    <source>
        <dbReference type="EMBL" id="QNM15965.1"/>
    </source>
</evidence>
<proteinExistence type="predicted"/>
<dbReference type="PANTHER" id="PTHR43409:SF4">
    <property type="entry name" value="RADICAL SAM SUPERFAMILY PROTEIN"/>
    <property type="match status" value="1"/>
</dbReference>
<dbReference type="SMART" id="SM00729">
    <property type="entry name" value="Elp3"/>
    <property type="match status" value="1"/>
</dbReference>
<evidence type="ECO:0000256" key="2">
    <source>
        <dbReference type="ARBA" id="ARBA00022691"/>
    </source>
</evidence>
<dbReference type="InterPro" id="IPR051198">
    <property type="entry name" value="BchE-like"/>
</dbReference>
<feature type="domain" description="Radical SAM core" evidence="6">
    <location>
        <begin position="14"/>
        <end position="244"/>
    </location>
</feature>
<reference evidence="7 8" key="1">
    <citation type="submission" date="2020-08" db="EMBL/GenBank/DDBJ databases">
        <authorList>
            <person name="Liu C."/>
            <person name="Sun Q."/>
        </authorList>
    </citation>
    <scope>NUCLEOTIDE SEQUENCE [LARGE SCALE GENOMIC DNA]</scope>
    <source>
        <strain evidence="7 8">NSJ-57</strain>
    </source>
</reference>
<dbReference type="SFLD" id="SFLDS00029">
    <property type="entry name" value="Radical_SAM"/>
    <property type="match status" value="1"/>
</dbReference>
<dbReference type="RefSeq" id="WP_176837873.1">
    <property type="nucleotide sequence ID" value="NZ_CP060637.1"/>
</dbReference>
<dbReference type="PROSITE" id="PS51257">
    <property type="entry name" value="PROKAR_LIPOPROTEIN"/>
    <property type="match status" value="1"/>
</dbReference>